<accession>A0A1I7W9T1</accession>
<evidence type="ECO:0000313" key="1">
    <source>
        <dbReference type="Proteomes" id="UP000095283"/>
    </source>
</evidence>
<name>A0A1I7W9T1_HETBA</name>
<protein>
    <submittedName>
        <fullName evidence="2">Phage protein</fullName>
    </submittedName>
</protein>
<keyword evidence="1" id="KW-1185">Reference proteome</keyword>
<dbReference type="Proteomes" id="UP000095283">
    <property type="component" value="Unplaced"/>
</dbReference>
<proteinExistence type="predicted"/>
<dbReference type="WBParaSite" id="Hba_01408">
    <property type="protein sequence ID" value="Hba_01408"/>
    <property type="gene ID" value="Hba_01408"/>
</dbReference>
<reference evidence="2" key="1">
    <citation type="submission" date="2016-11" db="UniProtKB">
        <authorList>
            <consortium name="WormBaseParasite"/>
        </authorList>
    </citation>
    <scope>IDENTIFICATION</scope>
</reference>
<organism evidence="1 2">
    <name type="scientific">Heterorhabditis bacteriophora</name>
    <name type="common">Entomopathogenic nematode worm</name>
    <dbReference type="NCBI Taxonomy" id="37862"/>
    <lineage>
        <taxon>Eukaryota</taxon>
        <taxon>Metazoa</taxon>
        <taxon>Ecdysozoa</taxon>
        <taxon>Nematoda</taxon>
        <taxon>Chromadorea</taxon>
        <taxon>Rhabditida</taxon>
        <taxon>Rhabditina</taxon>
        <taxon>Rhabditomorpha</taxon>
        <taxon>Strongyloidea</taxon>
        <taxon>Heterorhabditidae</taxon>
        <taxon>Heterorhabditis</taxon>
    </lineage>
</organism>
<sequence length="69" mass="7847">MVTSYLPYVIGIVTTIFTKAELNSEKWGYVSEESWKGTCNTGLAQSPIDLDLGEKISVNQYERRIFNIK</sequence>
<evidence type="ECO:0000313" key="2">
    <source>
        <dbReference type="WBParaSite" id="Hba_01408"/>
    </source>
</evidence>
<dbReference type="AlphaFoldDB" id="A0A1I7W9T1"/>
<dbReference type="SUPFAM" id="SSF51069">
    <property type="entry name" value="Carbonic anhydrase"/>
    <property type="match status" value="1"/>
</dbReference>
<dbReference type="InterPro" id="IPR036398">
    <property type="entry name" value="CA_dom_sf"/>
</dbReference>